<keyword evidence="8 10" id="KW-0496">Mitochondrion</keyword>
<organism evidence="10">
    <name type="scientific">Patella vulgata</name>
    <name type="common">Common limpet</name>
    <dbReference type="NCBI Taxonomy" id="6465"/>
    <lineage>
        <taxon>Eukaryota</taxon>
        <taxon>Metazoa</taxon>
        <taxon>Spiralia</taxon>
        <taxon>Lophotrochozoa</taxon>
        <taxon>Mollusca</taxon>
        <taxon>Gastropoda</taxon>
        <taxon>Patellogastropoda</taxon>
        <taxon>Patelloidea</taxon>
        <taxon>Patellidae</taxon>
        <taxon>Patella</taxon>
    </lineage>
</organism>
<keyword evidence="8" id="KW-0830">Ubiquinone</keyword>
<gene>
    <name evidence="10" type="primary">ND1</name>
</gene>
<keyword evidence="4 7" id="KW-0812">Transmembrane</keyword>
<name>A0A481MVK5_PATVU</name>
<protein>
    <recommendedName>
        <fullName evidence="3 8">NADH-ubiquinone oxidoreductase chain 1</fullName>
        <ecNumber evidence="8">7.1.1.2</ecNumber>
    </recommendedName>
</protein>
<comment type="catalytic activity">
    <reaction evidence="8">
        <text>a ubiquinone + NADH + 5 H(+)(in) = a ubiquinol + NAD(+) + 4 H(+)(out)</text>
        <dbReference type="Rhea" id="RHEA:29091"/>
        <dbReference type="Rhea" id="RHEA-COMP:9565"/>
        <dbReference type="Rhea" id="RHEA-COMP:9566"/>
        <dbReference type="ChEBI" id="CHEBI:15378"/>
        <dbReference type="ChEBI" id="CHEBI:16389"/>
        <dbReference type="ChEBI" id="CHEBI:17976"/>
        <dbReference type="ChEBI" id="CHEBI:57540"/>
        <dbReference type="ChEBI" id="CHEBI:57945"/>
        <dbReference type="EC" id="7.1.1.2"/>
    </reaction>
</comment>
<dbReference type="GO" id="GO:0008137">
    <property type="term" value="F:NADH dehydrogenase (ubiquinone) activity"/>
    <property type="evidence" value="ECO:0007669"/>
    <property type="project" value="UniProtKB-EC"/>
</dbReference>
<reference evidence="10" key="1">
    <citation type="journal article" date="2018" name="Mol. Phylogenet. Evol.">
        <title>New patellogastropod mitogenomes help counteracting long-branch attraction in the deep phylogeny of gastropod mollusks.</title>
        <authorList>
            <person name="Uribe J.E."/>
            <person name="Irisarri I."/>
            <person name="Templado J."/>
            <person name="Zardoya R."/>
        </authorList>
    </citation>
    <scope>NUCLEOTIDE SEQUENCE</scope>
</reference>
<feature type="transmembrane region" description="Helical" evidence="9">
    <location>
        <begin position="72"/>
        <end position="93"/>
    </location>
</feature>
<keyword evidence="5 9" id="KW-1133">Transmembrane helix</keyword>
<dbReference type="Pfam" id="PF00146">
    <property type="entry name" value="NADHdh"/>
    <property type="match status" value="1"/>
</dbReference>
<comment type="subcellular location">
    <subcellularLocation>
        <location evidence="1">Membrane</location>
        <topology evidence="1">Multi-pass membrane protein</topology>
    </subcellularLocation>
    <subcellularLocation>
        <location evidence="7">Mitochondrion inner membrane</location>
        <topology evidence="7">Multi-pass membrane protein</topology>
    </subcellularLocation>
</comment>
<dbReference type="InterPro" id="IPR001694">
    <property type="entry name" value="NADH_UbQ_OxRdtase_su1/FPO"/>
</dbReference>
<dbReference type="EC" id="7.1.1.2" evidence="8"/>
<evidence type="ECO:0000256" key="2">
    <source>
        <dbReference type="ARBA" id="ARBA00010535"/>
    </source>
</evidence>
<evidence type="ECO:0000256" key="8">
    <source>
        <dbReference type="RuleBase" id="RU000473"/>
    </source>
</evidence>
<proteinExistence type="inferred from homology"/>
<feature type="transmembrane region" description="Helical" evidence="9">
    <location>
        <begin position="141"/>
        <end position="159"/>
    </location>
</feature>
<comment type="similarity">
    <text evidence="2 7">Belongs to the complex I subunit 1 family.</text>
</comment>
<evidence type="ECO:0000256" key="4">
    <source>
        <dbReference type="ARBA" id="ARBA00022692"/>
    </source>
</evidence>
<evidence type="ECO:0000256" key="9">
    <source>
        <dbReference type="SAM" id="Phobius"/>
    </source>
</evidence>
<dbReference type="AlphaFoldDB" id="A0A481MVK5"/>
<evidence type="ECO:0000256" key="6">
    <source>
        <dbReference type="ARBA" id="ARBA00023136"/>
    </source>
</evidence>
<feature type="transmembrane region" description="Helical" evidence="9">
    <location>
        <begin position="165"/>
        <end position="183"/>
    </location>
</feature>
<dbReference type="EMBL" id="MH916653">
    <property type="protein sequence ID" value="QAU54084.1"/>
    <property type="molecule type" value="Genomic_DNA"/>
</dbReference>
<dbReference type="GO" id="GO:0009060">
    <property type="term" value="P:aerobic respiration"/>
    <property type="evidence" value="ECO:0007669"/>
    <property type="project" value="TreeGrafter"/>
</dbReference>
<dbReference type="GO" id="GO:0003954">
    <property type="term" value="F:NADH dehydrogenase activity"/>
    <property type="evidence" value="ECO:0007669"/>
    <property type="project" value="TreeGrafter"/>
</dbReference>
<feature type="transmembrane region" description="Helical" evidence="9">
    <location>
        <begin position="227"/>
        <end position="246"/>
    </location>
</feature>
<feature type="transmembrane region" description="Helical" evidence="9">
    <location>
        <begin position="287"/>
        <end position="307"/>
    </location>
</feature>
<dbReference type="HAMAP" id="MF_01350">
    <property type="entry name" value="NDH1_NuoH"/>
    <property type="match status" value="1"/>
</dbReference>
<sequence>MLGLMINGVVLVSVLISVAFFTLFERKVLSYMQNRKGPNKVSFIAIGQPIGDAIKLFTKEMVWPLVSNRSPYLIAPVMSLIIALLLWQTFPIYSSGFSLSWGVMLFLCLSSLNVYGTLMAGWSSNSKYALFGALRAAAQTISYEVSLALVLLFVFFLLFKLSFTLSSFWFFSLMFPISLIWFASCAAETNRAPFDFAEGESELVSGFNVEYSAVGFALIFLAEYGNIILMSMLTSVVFFGSCFFLWLNSSFIYSIKIVFFCFCFIWLRATFPRFRYDRLMSLTWKGFLPFSLALLLVISVVQGISFLT</sequence>
<evidence type="ECO:0000256" key="7">
    <source>
        <dbReference type="RuleBase" id="RU000471"/>
    </source>
</evidence>
<keyword evidence="7" id="KW-0520">NAD</keyword>
<evidence type="ECO:0000256" key="1">
    <source>
        <dbReference type="ARBA" id="ARBA00004141"/>
    </source>
</evidence>
<dbReference type="InterPro" id="IPR018086">
    <property type="entry name" value="NADH_UbQ_OxRdtase_su1_CS"/>
</dbReference>
<accession>A0A481MVK5</accession>
<feature type="transmembrane region" description="Helical" evidence="9">
    <location>
        <begin position="99"/>
        <end position="120"/>
    </location>
</feature>
<feature type="transmembrane region" description="Helical" evidence="9">
    <location>
        <begin position="251"/>
        <end position="267"/>
    </location>
</feature>
<evidence type="ECO:0000256" key="3">
    <source>
        <dbReference type="ARBA" id="ARBA00021009"/>
    </source>
</evidence>
<keyword evidence="6 9" id="KW-0472">Membrane</keyword>
<dbReference type="PANTHER" id="PTHR11432:SF3">
    <property type="entry name" value="NADH-UBIQUINONE OXIDOREDUCTASE CHAIN 1"/>
    <property type="match status" value="1"/>
</dbReference>
<feature type="transmembrane region" description="Helical" evidence="9">
    <location>
        <begin position="6"/>
        <end position="24"/>
    </location>
</feature>
<evidence type="ECO:0000256" key="5">
    <source>
        <dbReference type="ARBA" id="ARBA00022989"/>
    </source>
</evidence>
<dbReference type="PANTHER" id="PTHR11432">
    <property type="entry name" value="NADH DEHYDROGENASE SUBUNIT 1"/>
    <property type="match status" value="1"/>
</dbReference>
<evidence type="ECO:0000313" key="10">
    <source>
        <dbReference type="EMBL" id="QAU54084.1"/>
    </source>
</evidence>
<dbReference type="GO" id="GO:0005743">
    <property type="term" value="C:mitochondrial inner membrane"/>
    <property type="evidence" value="ECO:0007669"/>
    <property type="project" value="UniProtKB-SubCell"/>
</dbReference>
<dbReference type="PROSITE" id="PS00668">
    <property type="entry name" value="COMPLEX1_ND1_2"/>
    <property type="match status" value="1"/>
</dbReference>
<geneLocation type="mitochondrion" evidence="10"/>